<name>A0A507FDV3_9FUNG</name>
<dbReference type="Gene3D" id="1.20.1070.10">
    <property type="entry name" value="Rhodopsin 7-helix transmembrane proteins"/>
    <property type="match status" value="1"/>
</dbReference>
<comment type="caution">
    <text evidence="7">The sequence shown here is derived from an EMBL/GenBank/DDBJ whole genome shotgun (WGS) entry which is preliminary data.</text>
</comment>
<feature type="transmembrane region" description="Helical" evidence="5">
    <location>
        <begin position="1399"/>
        <end position="1423"/>
    </location>
</feature>
<feature type="transmembrane region" description="Helical" evidence="5">
    <location>
        <begin position="1315"/>
        <end position="1338"/>
    </location>
</feature>
<accession>A0A507FDV3</accession>
<dbReference type="SUPFAM" id="SSF48371">
    <property type="entry name" value="ARM repeat"/>
    <property type="match status" value="1"/>
</dbReference>
<dbReference type="GO" id="GO:0042565">
    <property type="term" value="C:RNA nuclear export complex"/>
    <property type="evidence" value="ECO:0007669"/>
    <property type="project" value="TreeGrafter"/>
</dbReference>
<evidence type="ECO:0000256" key="1">
    <source>
        <dbReference type="ARBA" id="ARBA00004370"/>
    </source>
</evidence>
<feature type="transmembrane region" description="Helical" evidence="5">
    <location>
        <begin position="1484"/>
        <end position="1504"/>
    </location>
</feature>
<dbReference type="EMBL" id="QEAP01000155">
    <property type="protein sequence ID" value="TPX73925.1"/>
    <property type="molecule type" value="Genomic_DNA"/>
</dbReference>
<dbReference type="GO" id="GO:0005049">
    <property type="term" value="F:nuclear export signal receptor activity"/>
    <property type="evidence" value="ECO:0007669"/>
    <property type="project" value="InterPro"/>
</dbReference>
<dbReference type="GO" id="GO:0016020">
    <property type="term" value="C:membrane"/>
    <property type="evidence" value="ECO:0007669"/>
    <property type="project" value="UniProtKB-SubCell"/>
</dbReference>
<dbReference type="PANTHER" id="PTHR11223">
    <property type="entry name" value="EXPORTIN 1/5"/>
    <property type="match status" value="1"/>
</dbReference>
<dbReference type="Pfam" id="PF08389">
    <property type="entry name" value="Xpo1"/>
    <property type="match status" value="1"/>
</dbReference>
<protein>
    <recommendedName>
        <fullName evidence="6">G-protein coupled receptors family 1 profile domain-containing protein</fullName>
    </recommendedName>
</protein>
<dbReference type="Gene3D" id="1.25.10.10">
    <property type="entry name" value="Leucine-rich Repeat Variant"/>
    <property type="match status" value="1"/>
</dbReference>
<gene>
    <name evidence="7" type="ORF">CcCBS67573_g04798</name>
</gene>
<dbReference type="OrthoDB" id="2215036at2759"/>
<dbReference type="PROSITE" id="PS50262">
    <property type="entry name" value="G_PROTEIN_RECEP_F1_2"/>
    <property type="match status" value="1"/>
</dbReference>
<feature type="domain" description="G-protein coupled receptors family 1 profile" evidence="6">
    <location>
        <begin position="1254"/>
        <end position="1541"/>
    </location>
</feature>
<keyword evidence="2 5" id="KW-0812">Transmembrane</keyword>
<evidence type="ECO:0000256" key="3">
    <source>
        <dbReference type="ARBA" id="ARBA00022989"/>
    </source>
</evidence>
<dbReference type="InterPro" id="IPR011989">
    <property type="entry name" value="ARM-like"/>
</dbReference>
<evidence type="ECO:0000313" key="7">
    <source>
        <dbReference type="EMBL" id="TPX73925.1"/>
    </source>
</evidence>
<dbReference type="InterPro" id="IPR000276">
    <property type="entry name" value="GPCR_Rhodpsn"/>
</dbReference>
<dbReference type="InterPro" id="IPR045478">
    <property type="entry name" value="Exportin-5_C"/>
</dbReference>
<dbReference type="GO" id="GO:0006611">
    <property type="term" value="P:protein export from nucleus"/>
    <property type="evidence" value="ECO:0007669"/>
    <property type="project" value="InterPro"/>
</dbReference>
<evidence type="ECO:0000256" key="2">
    <source>
        <dbReference type="ARBA" id="ARBA00022692"/>
    </source>
</evidence>
<dbReference type="Pfam" id="PF19273">
    <property type="entry name" value="Exportin-5"/>
    <property type="match status" value="1"/>
</dbReference>
<comment type="subcellular location">
    <subcellularLocation>
        <location evidence="1">Membrane</location>
    </subcellularLocation>
</comment>
<evidence type="ECO:0000259" key="6">
    <source>
        <dbReference type="PROSITE" id="PS50262"/>
    </source>
</evidence>
<feature type="transmembrane region" description="Helical" evidence="5">
    <location>
        <begin position="1273"/>
        <end position="1295"/>
    </location>
</feature>
<feature type="transmembrane region" description="Helical" evidence="5">
    <location>
        <begin position="1635"/>
        <end position="1657"/>
    </location>
</feature>
<dbReference type="InterPro" id="IPR016024">
    <property type="entry name" value="ARM-type_fold"/>
</dbReference>
<dbReference type="PANTHER" id="PTHR11223:SF3">
    <property type="entry name" value="EXPORTIN-5"/>
    <property type="match status" value="1"/>
</dbReference>
<keyword evidence="4 5" id="KW-0472">Membrane</keyword>
<evidence type="ECO:0000313" key="8">
    <source>
        <dbReference type="Proteomes" id="UP000320333"/>
    </source>
</evidence>
<keyword evidence="3 5" id="KW-1133">Transmembrane helix</keyword>
<dbReference type="SUPFAM" id="SSF81321">
    <property type="entry name" value="Family A G protein-coupled receptor-like"/>
    <property type="match status" value="1"/>
</dbReference>
<dbReference type="GO" id="GO:0006405">
    <property type="term" value="P:RNA export from nucleus"/>
    <property type="evidence" value="ECO:0007669"/>
    <property type="project" value="TreeGrafter"/>
</dbReference>
<evidence type="ECO:0000256" key="4">
    <source>
        <dbReference type="ARBA" id="ARBA00023136"/>
    </source>
</evidence>
<dbReference type="GO" id="GO:0005737">
    <property type="term" value="C:cytoplasm"/>
    <property type="evidence" value="ECO:0007669"/>
    <property type="project" value="TreeGrafter"/>
</dbReference>
<organism evidence="7 8">
    <name type="scientific">Chytriomyces confervae</name>
    <dbReference type="NCBI Taxonomy" id="246404"/>
    <lineage>
        <taxon>Eukaryota</taxon>
        <taxon>Fungi</taxon>
        <taxon>Fungi incertae sedis</taxon>
        <taxon>Chytridiomycota</taxon>
        <taxon>Chytridiomycota incertae sedis</taxon>
        <taxon>Chytridiomycetes</taxon>
        <taxon>Chytridiales</taxon>
        <taxon>Chytriomycetaceae</taxon>
        <taxon>Chytriomyces</taxon>
    </lineage>
</organism>
<dbReference type="InterPro" id="IPR017452">
    <property type="entry name" value="GPCR_Rhodpsn_7TM"/>
</dbReference>
<dbReference type="Proteomes" id="UP000320333">
    <property type="component" value="Unassembled WGS sequence"/>
</dbReference>
<dbReference type="GO" id="GO:0003723">
    <property type="term" value="F:RNA binding"/>
    <property type="evidence" value="ECO:0007669"/>
    <property type="project" value="TreeGrafter"/>
</dbReference>
<dbReference type="GO" id="GO:0005634">
    <property type="term" value="C:nucleus"/>
    <property type="evidence" value="ECO:0007669"/>
    <property type="project" value="TreeGrafter"/>
</dbReference>
<dbReference type="InterPro" id="IPR013598">
    <property type="entry name" value="Exportin-1/Importin-b-like"/>
</dbReference>
<proteinExistence type="predicted"/>
<evidence type="ECO:0000256" key="5">
    <source>
        <dbReference type="SAM" id="Phobius"/>
    </source>
</evidence>
<dbReference type="GO" id="GO:0004930">
    <property type="term" value="F:G protein-coupled receptor activity"/>
    <property type="evidence" value="ECO:0007669"/>
    <property type="project" value="InterPro"/>
</dbReference>
<reference evidence="7 8" key="1">
    <citation type="journal article" date="2019" name="Sci. Rep.">
        <title>Comparative genomics of chytrid fungi reveal insights into the obligate biotrophic and pathogenic lifestyle of Synchytrium endobioticum.</title>
        <authorList>
            <person name="van de Vossenberg B.T.L.H."/>
            <person name="Warris S."/>
            <person name="Nguyen H.D.T."/>
            <person name="van Gent-Pelzer M.P.E."/>
            <person name="Joly D.L."/>
            <person name="van de Geest H.C."/>
            <person name="Bonants P.J.M."/>
            <person name="Smith D.S."/>
            <person name="Levesque C.A."/>
            <person name="van der Lee T.A.J."/>
        </authorList>
    </citation>
    <scope>NUCLEOTIDE SEQUENCE [LARGE SCALE GENOMIC DNA]</scope>
    <source>
        <strain evidence="7 8">CBS 675.73</strain>
    </source>
</reference>
<feature type="transmembrane region" description="Helical" evidence="5">
    <location>
        <begin position="1524"/>
        <end position="1544"/>
    </location>
</feature>
<sequence>MESVIAALNAVHSPSTSLQDRKSANEMLENMKHSPLCIQTGLELLSIARDVNALFFGLSLLEHAVRFGWNSVSQSDKLLLRDQLAQILSNQAGSSLPPFITQKACAVLAQVAERMWPVEWPEFDTYLCTLFAKDPASQEKALLIYKAIMEDMFIFESSIADTRKKDLSVSLMAITLDANVLNHVYCSNDRVSQKLSKQTVNVDYVLNVIRADPQHKGWLLRLTQNMIAWKKDNVSTSTSKKLIQLSLETIGIILHWIILEGIQSSNILPVLFEFLMSESFHERMAAAECLSALFSRSSLVTEELFWPAIVTPLMEGDGFLLSTLFRSVQAVYSCQNWDMVHDATNAQVLENDAYEYLKKIAELVSVFGEDQVFYKQMTQAVPHLERYLELLVYFTCHPSCTVSSLVVHVWAAVASHPLLKDSPELSGYRLKLIQFCIQRLSEGDSEFISTVSAAYDSADFDCKQDRTACIAANGQRYLDLLRFLMLNYSIDVCSMVQDFSRGLLTAHPNLQKNEFGFIQTESATAVHFESASTLIEHVIRNLDHDKVVAQDPKFDSALFSLLSAYFQDILAFESMDPIVRRFLMSAYVCIAEVARDNSILLTCIEKIVNCVTFTLPDEVDFIQRSIILREETRNLRMKAATALIKLAIAVPDMLIPLFGQFMQLIQSFIAENKVTQAERVKLIEFLIAVIDSSSISASEKSAMFTSILEGYVQEWEGLDPTPFISSDSLLGYLGIMKVVATGIMTPDDLTEISKWQQKVSISVRSWMSWMKRTTGKPSLWIPYLARIAPGIFAITHLSEPSAWANIPAHFHLNMVISEGAKDAILKKSTPKHVTQEENKIKVFLHKAESWIAGMREACYSVMGAMISFGPSFFMLPNVYNQLGACLFGPFSNHLGTRHWRTLIGTVIRPLLINCPMEARGLVFSNLFLKLVEFMKGMLAAEWEVIEKEKKGVENTVSDDDEDEEPSKEVVAEKLLRDLTRVFADLLVAIVSPDQGKPANAGGGGKSKERPVLQIDESSIHFYVASDQTLFAALFGCLLQVMMLKDTLASRKALTAMIKCLPVLAKTKRADVFQYLGQTVMRTCLELFHDGYFQEIHNEAAVLMCDIYVLLRQENCSSAFETLVALPGMSVERLQAFDIAFMEPGKMKRDQHILLKDILKNIKGASLSETFKETSGKIKMKPVLLRNQKVRDLLEADGDDENLYSGDSTNVQTVMGINMAVQELVAFSNLADMLFRAHWGYSWATAITEGIAITLNLIIILSNVRCLHKLPQPSVLIVFLCCSDNITMINTFILVVHHLTSGSLDYNARMCQIQAIFITFGALFSLGLCAGLTLLRFLVIVTGRKITRLFIVQYIGSSAAIAFSTAILPFILGSEAESYVMQPSGDNCTVRWHSRDPRTVIVSCVCAVILVTPLTGIGFAYYFIYRKVSKTFESFKATGVISNEGKSVQTSSTGALTNASEIKTGTRHLTKQSKREKCEEEEKQMALLIQSLVVVGVFIVGWTPYMLYGTFGLLSGVSLPASVEFAADYVLQVNYLANPFVIFLFDKDIQKNLDHRSNSSVRNSLEYDNRLCQIHAAMVVGGAFHEPLSQRDSLQVTYPRRLLLPFLLGSQDDSYFMQPSGDNCTPRWHGRDPRTLIISTTCGIILATPLVGMGYTYFQIYRKVSTTFEAFRVTGVVSNAVSSQSSRALVAGTV</sequence>
<dbReference type="STRING" id="246404.A0A507FDV3"/>
<feature type="transmembrane region" description="Helical" evidence="5">
    <location>
        <begin position="1350"/>
        <end position="1371"/>
    </location>
</feature>
<dbReference type="InterPro" id="IPR045065">
    <property type="entry name" value="XPO1/5"/>
</dbReference>
<dbReference type="Pfam" id="PF00001">
    <property type="entry name" value="7tm_1"/>
    <property type="match status" value="1"/>
</dbReference>
<keyword evidence="8" id="KW-1185">Reference proteome</keyword>
<feature type="transmembrane region" description="Helical" evidence="5">
    <location>
        <begin position="1238"/>
        <end position="1261"/>
    </location>
</feature>